<protein>
    <submittedName>
        <fullName evidence="1">Uncharacterized protein</fullName>
    </submittedName>
</protein>
<keyword evidence="2" id="KW-1185">Reference proteome</keyword>
<proteinExistence type="predicted"/>
<sequence>MTNRLLLPAPPHRVGTTGGDYRQGKRLAIAYVIHATNLFFLQRNFTSLNLLAALWYSNVQERFHCLFPQKTVRQVGA</sequence>
<accession>A0A5B7EHH5</accession>
<gene>
    <name evidence="1" type="ORF">E2C01_025285</name>
</gene>
<evidence type="ECO:0000313" key="1">
    <source>
        <dbReference type="EMBL" id="MPC31984.1"/>
    </source>
</evidence>
<dbReference type="EMBL" id="VSRR010002539">
    <property type="protein sequence ID" value="MPC31984.1"/>
    <property type="molecule type" value="Genomic_DNA"/>
</dbReference>
<evidence type="ECO:0000313" key="2">
    <source>
        <dbReference type="Proteomes" id="UP000324222"/>
    </source>
</evidence>
<name>A0A5B7EHH5_PORTR</name>
<dbReference type="Proteomes" id="UP000324222">
    <property type="component" value="Unassembled WGS sequence"/>
</dbReference>
<dbReference type="AlphaFoldDB" id="A0A5B7EHH5"/>
<comment type="caution">
    <text evidence="1">The sequence shown here is derived from an EMBL/GenBank/DDBJ whole genome shotgun (WGS) entry which is preliminary data.</text>
</comment>
<reference evidence="1 2" key="1">
    <citation type="submission" date="2019-05" db="EMBL/GenBank/DDBJ databases">
        <title>Another draft genome of Portunus trituberculatus and its Hox gene families provides insights of decapod evolution.</title>
        <authorList>
            <person name="Jeong J.-H."/>
            <person name="Song I."/>
            <person name="Kim S."/>
            <person name="Choi T."/>
            <person name="Kim D."/>
            <person name="Ryu S."/>
            <person name="Kim W."/>
        </authorList>
    </citation>
    <scope>NUCLEOTIDE SEQUENCE [LARGE SCALE GENOMIC DNA]</scope>
    <source>
        <tissue evidence="1">Muscle</tissue>
    </source>
</reference>
<organism evidence="1 2">
    <name type="scientific">Portunus trituberculatus</name>
    <name type="common">Swimming crab</name>
    <name type="synonym">Neptunus trituberculatus</name>
    <dbReference type="NCBI Taxonomy" id="210409"/>
    <lineage>
        <taxon>Eukaryota</taxon>
        <taxon>Metazoa</taxon>
        <taxon>Ecdysozoa</taxon>
        <taxon>Arthropoda</taxon>
        <taxon>Crustacea</taxon>
        <taxon>Multicrustacea</taxon>
        <taxon>Malacostraca</taxon>
        <taxon>Eumalacostraca</taxon>
        <taxon>Eucarida</taxon>
        <taxon>Decapoda</taxon>
        <taxon>Pleocyemata</taxon>
        <taxon>Brachyura</taxon>
        <taxon>Eubrachyura</taxon>
        <taxon>Portunoidea</taxon>
        <taxon>Portunidae</taxon>
        <taxon>Portuninae</taxon>
        <taxon>Portunus</taxon>
    </lineage>
</organism>